<feature type="transmembrane region" description="Helical" evidence="5">
    <location>
        <begin position="200"/>
        <end position="223"/>
    </location>
</feature>
<proteinExistence type="predicted"/>
<keyword evidence="3 5" id="KW-1133">Transmembrane helix</keyword>
<dbReference type="EMBL" id="UINC01031568">
    <property type="protein sequence ID" value="SVB17824.1"/>
    <property type="molecule type" value="Genomic_DNA"/>
</dbReference>
<gene>
    <name evidence="6" type="ORF">METZ01_LOCUS170678</name>
</gene>
<evidence type="ECO:0000256" key="1">
    <source>
        <dbReference type="ARBA" id="ARBA00004141"/>
    </source>
</evidence>
<feature type="transmembrane region" description="Helical" evidence="5">
    <location>
        <begin position="162"/>
        <end position="179"/>
    </location>
</feature>
<dbReference type="GO" id="GO:0016765">
    <property type="term" value="F:transferase activity, transferring alkyl or aryl (other than methyl) groups"/>
    <property type="evidence" value="ECO:0007669"/>
    <property type="project" value="InterPro"/>
</dbReference>
<evidence type="ECO:0000256" key="3">
    <source>
        <dbReference type="ARBA" id="ARBA00022989"/>
    </source>
</evidence>
<evidence type="ECO:0000256" key="4">
    <source>
        <dbReference type="ARBA" id="ARBA00023136"/>
    </source>
</evidence>
<dbReference type="PANTHER" id="PTHR11048:SF5">
    <property type="entry name" value="DECAPRENYL-PHOSPHATE PHOSPHORIBOSYLTRANSFERASE"/>
    <property type="match status" value="1"/>
</dbReference>
<dbReference type="PANTHER" id="PTHR11048">
    <property type="entry name" value="PRENYLTRANSFERASES"/>
    <property type="match status" value="1"/>
</dbReference>
<feature type="transmembrane region" description="Helical" evidence="5">
    <location>
        <begin position="17"/>
        <end position="34"/>
    </location>
</feature>
<name>A0A382BW15_9ZZZZ</name>
<feature type="transmembrane region" description="Helical" evidence="5">
    <location>
        <begin position="105"/>
        <end position="125"/>
    </location>
</feature>
<reference evidence="6" key="1">
    <citation type="submission" date="2018-05" db="EMBL/GenBank/DDBJ databases">
        <authorList>
            <person name="Lanie J.A."/>
            <person name="Ng W.-L."/>
            <person name="Kazmierczak K.M."/>
            <person name="Andrzejewski T.M."/>
            <person name="Davidsen T.M."/>
            <person name="Wayne K.J."/>
            <person name="Tettelin H."/>
            <person name="Glass J.I."/>
            <person name="Rusch D."/>
            <person name="Podicherti R."/>
            <person name="Tsui H.-C.T."/>
            <person name="Winkler M.E."/>
        </authorList>
    </citation>
    <scope>NUCLEOTIDE SEQUENCE</scope>
</reference>
<evidence type="ECO:0000313" key="6">
    <source>
        <dbReference type="EMBL" id="SVB17824.1"/>
    </source>
</evidence>
<accession>A0A382BW15</accession>
<dbReference type="InterPro" id="IPR000537">
    <property type="entry name" value="UbiA_prenyltransferase"/>
</dbReference>
<evidence type="ECO:0000256" key="5">
    <source>
        <dbReference type="SAM" id="Phobius"/>
    </source>
</evidence>
<organism evidence="6">
    <name type="scientific">marine metagenome</name>
    <dbReference type="NCBI Taxonomy" id="408172"/>
    <lineage>
        <taxon>unclassified sequences</taxon>
        <taxon>metagenomes</taxon>
        <taxon>ecological metagenomes</taxon>
    </lineage>
</organism>
<protein>
    <recommendedName>
        <fullName evidence="7">UbiA prenyltransferase family protein</fullName>
    </recommendedName>
</protein>
<dbReference type="GO" id="GO:0009247">
    <property type="term" value="P:glycolipid biosynthetic process"/>
    <property type="evidence" value="ECO:0007669"/>
    <property type="project" value="TreeGrafter"/>
</dbReference>
<evidence type="ECO:0008006" key="7">
    <source>
        <dbReference type="Google" id="ProtNLM"/>
    </source>
</evidence>
<dbReference type="GO" id="GO:0005886">
    <property type="term" value="C:plasma membrane"/>
    <property type="evidence" value="ECO:0007669"/>
    <property type="project" value="TreeGrafter"/>
</dbReference>
<dbReference type="Gene3D" id="1.10.357.140">
    <property type="entry name" value="UbiA prenyltransferase"/>
    <property type="match status" value="1"/>
</dbReference>
<dbReference type="Pfam" id="PF01040">
    <property type="entry name" value="UbiA"/>
    <property type="match status" value="1"/>
</dbReference>
<keyword evidence="4 5" id="KW-0472">Membrane</keyword>
<evidence type="ECO:0000256" key="2">
    <source>
        <dbReference type="ARBA" id="ARBA00022692"/>
    </source>
</evidence>
<feature type="transmembrane region" description="Helical" evidence="5">
    <location>
        <begin position="238"/>
        <end position="258"/>
    </location>
</feature>
<dbReference type="AlphaFoldDB" id="A0A382BW15"/>
<feature type="transmembrane region" description="Helical" evidence="5">
    <location>
        <begin position="270"/>
        <end position="290"/>
    </location>
</feature>
<dbReference type="InterPro" id="IPR044878">
    <property type="entry name" value="UbiA_sf"/>
</dbReference>
<dbReference type="CDD" id="cd13963">
    <property type="entry name" value="PT_UbiA_2"/>
    <property type="match status" value="1"/>
</dbReference>
<feature type="transmembrane region" description="Helical" evidence="5">
    <location>
        <begin position="132"/>
        <end position="150"/>
    </location>
</feature>
<keyword evidence="2 5" id="KW-0812">Transmembrane</keyword>
<dbReference type="InterPro" id="IPR039653">
    <property type="entry name" value="Prenyltransferase"/>
</dbReference>
<feature type="transmembrane region" description="Helical" evidence="5">
    <location>
        <begin position="40"/>
        <end position="59"/>
    </location>
</feature>
<comment type="subcellular location">
    <subcellularLocation>
        <location evidence="1">Membrane</location>
        <topology evidence="1">Multi-pass membrane protein</topology>
    </subcellularLocation>
</comment>
<sequence>MRIDWKKYFFLLRPNQYIKNIFIFLPLFFSLKIIELNLFLNATIAFIAFSLISSAVYIFNDFHDIKEDRLHPKKKSRPLASGTITKSQSIGIMVVFFLLGFGLASIIHISVSMIVLAYAAMNIIYTLYLKKVAIIDVTIIAFGFVMRIFVGSYSTDVPLSKWIIIMTFLLALFIVLAKRRDDVLIFLNTGNKMRKVANNYNLQFIDTTLAIMAAVVIVTYILYTTSPEVVEKFHGEHLYLTSLFVILGIMRYLQIILVMKDSGSPTEIFLKDHFIQMILLGWGLSFVFILY</sequence>